<feature type="domain" description="S1 motif" evidence="2">
    <location>
        <begin position="274"/>
        <end position="343"/>
    </location>
</feature>
<dbReference type="PROSITE" id="PS50126">
    <property type="entry name" value="S1"/>
    <property type="match status" value="2"/>
</dbReference>
<comment type="caution">
    <text evidence="3">The sequence shown here is derived from an EMBL/GenBank/DDBJ whole genome shotgun (WGS) entry which is preliminary data.</text>
</comment>
<dbReference type="Proteomes" id="UP001162972">
    <property type="component" value="Chromosome 5"/>
</dbReference>
<feature type="region of interest" description="Disordered" evidence="1">
    <location>
        <begin position="49"/>
        <end position="70"/>
    </location>
</feature>
<evidence type="ECO:0000313" key="3">
    <source>
        <dbReference type="EMBL" id="KAJ6412459.1"/>
    </source>
</evidence>
<protein>
    <recommendedName>
        <fullName evidence="2">S1 motif domain-containing protein</fullName>
    </recommendedName>
</protein>
<dbReference type="AlphaFoldDB" id="A0AAD6JYH3"/>
<dbReference type="GO" id="GO:0003723">
    <property type="term" value="F:RNA binding"/>
    <property type="evidence" value="ECO:0007669"/>
    <property type="project" value="TreeGrafter"/>
</dbReference>
<name>A0AAD6JYH3_9ROSI</name>
<dbReference type="SMART" id="SM00316">
    <property type="entry name" value="S1"/>
    <property type="match status" value="1"/>
</dbReference>
<evidence type="ECO:0000259" key="2">
    <source>
        <dbReference type="PROSITE" id="PS50126"/>
    </source>
</evidence>
<keyword evidence="4" id="KW-1185">Reference proteome</keyword>
<organism evidence="3 4">
    <name type="scientific">Salix udensis</name>
    <dbReference type="NCBI Taxonomy" id="889485"/>
    <lineage>
        <taxon>Eukaryota</taxon>
        <taxon>Viridiplantae</taxon>
        <taxon>Streptophyta</taxon>
        <taxon>Embryophyta</taxon>
        <taxon>Tracheophyta</taxon>
        <taxon>Spermatophyta</taxon>
        <taxon>Magnoliopsida</taxon>
        <taxon>eudicotyledons</taxon>
        <taxon>Gunneridae</taxon>
        <taxon>Pentapetalae</taxon>
        <taxon>rosids</taxon>
        <taxon>fabids</taxon>
        <taxon>Malpighiales</taxon>
        <taxon>Salicaceae</taxon>
        <taxon>Saliceae</taxon>
        <taxon>Salix</taxon>
    </lineage>
</organism>
<gene>
    <name evidence="3" type="ORF">OIU84_005502</name>
</gene>
<sequence>MMHLMIFSNTQLPEKAQDDIIQDNEELELLNKPSPMFFNNGLDVEVVKESEKPDKDEALRRESDVDNEDKEARKINVDYYNPKPGDFVVGVVVSGNENKLDVNIGADLLGTMLTKEVLPLYDKEFEFLLCDTKKDAKEFMVKGKMGIVKDEVAMSRGPPGLGKPVVETGTVLFSEVLGRTLSGRPLLSTRRLFRRIAWQRVRQNGILGGLLTRIEGLRAFLPKAELLNRVNNFKELKENVGRRIYILINRINESNNELVLSERKAWEMINLREGTLLEGTVKKLFPYGAQVRIGETNRSGLLHVSNITRTRVSSVSDLLKVDEKVKVLVVKSMFPDKISLSIADLESEPGLFVLNKEKVFAEAEEMAKKYQQKLPASSANLKPEIPPSKNTQSSDIEAALYANWKWFKFERE</sequence>
<reference evidence="3 4" key="1">
    <citation type="journal article" date="2023" name="Int. J. Mol. Sci.">
        <title>De Novo Assembly and Annotation of 11 Diverse Shrub Willow (Salix) Genomes Reveals Novel Gene Organization in Sex-Linked Regions.</title>
        <authorList>
            <person name="Hyden B."/>
            <person name="Feng K."/>
            <person name="Yates T.B."/>
            <person name="Jawdy S."/>
            <person name="Cereghino C."/>
            <person name="Smart L.B."/>
            <person name="Muchero W."/>
        </authorList>
    </citation>
    <scope>NUCLEOTIDE SEQUENCE [LARGE SCALE GENOMIC DNA]</scope>
    <source>
        <tissue evidence="3">Shoot tip</tissue>
    </source>
</reference>
<feature type="domain" description="S1 motif" evidence="2">
    <location>
        <begin position="178"/>
        <end position="263"/>
    </location>
</feature>
<accession>A0AAD6JYH3</accession>
<dbReference type="PANTHER" id="PTHR15838:SF3">
    <property type="entry name" value="PROTEIN PIGMENT DEFECTIVE 338, CHLOROPLASTIC"/>
    <property type="match status" value="1"/>
</dbReference>
<proteinExistence type="predicted"/>
<dbReference type="Gene3D" id="2.40.50.140">
    <property type="entry name" value="Nucleic acid-binding proteins"/>
    <property type="match status" value="1"/>
</dbReference>
<dbReference type="GO" id="GO:0043489">
    <property type="term" value="P:RNA stabilization"/>
    <property type="evidence" value="ECO:0007669"/>
    <property type="project" value="TreeGrafter"/>
</dbReference>
<dbReference type="InterPro" id="IPR003029">
    <property type="entry name" value="S1_domain"/>
</dbReference>
<dbReference type="PANTHER" id="PTHR15838">
    <property type="entry name" value="NUCLEOLAR PROTEIN OF 40 KDA"/>
    <property type="match status" value="1"/>
</dbReference>
<dbReference type="EMBL" id="JAPFFJ010000013">
    <property type="protein sequence ID" value="KAJ6412459.1"/>
    <property type="molecule type" value="Genomic_DNA"/>
</dbReference>
<dbReference type="FunFam" id="2.40.50.140:FF:000354">
    <property type="entry name" value="ATP-dependent RNA helicase DHX8"/>
    <property type="match status" value="1"/>
</dbReference>
<evidence type="ECO:0000313" key="4">
    <source>
        <dbReference type="Proteomes" id="UP001162972"/>
    </source>
</evidence>
<evidence type="ECO:0000256" key="1">
    <source>
        <dbReference type="SAM" id="MobiDB-lite"/>
    </source>
</evidence>
<dbReference type="Pfam" id="PF00575">
    <property type="entry name" value="S1"/>
    <property type="match status" value="1"/>
</dbReference>
<dbReference type="SUPFAM" id="SSF50249">
    <property type="entry name" value="Nucleic acid-binding proteins"/>
    <property type="match status" value="1"/>
</dbReference>
<dbReference type="InterPro" id="IPR012340">
    <property type="entry name" value="NA-bd_OB-fold"/>
</dbReference>